<dbReference type="OrthoDB" id="191037at2759"/>
<keyword evidence="3" id="KW-0472">Membrane</keyword>
<evidence type="ECO:0000256" key="2">
    <source>
        <dbReference type="ARBA" id="ARBA00022737"/>
    </source>
</evidence>
<organism evidence="4 5">
    <name type="scientific">Adiantum capillus-veneris</name>
    <name type="common">Maidenhair fern</name>
    <dbReference type="NCBI Taxonomy" id="13818"/>
    <lineage>
        <taxon>Eukaryota</taxon>
        <taxon>Viridiplantae</taxon>
        <taxon>Streptophyta</taxon>
        <taxon>Embryophyta</taxon>
        <taxon>Tracheophyta</taxon>
        <taxon>Polypodiopsida</taxon>
        <taxon>Polypodiidae</taxon>
        <taxon>Polypodiales</taxon>
        <taxon>Pteridineae</taxon>
        <taxon>Pteridaceae</taxon>
        <taxon>Vittarioideae</taxon>
        <taxon>Adiantum</taxon>
    </lineage>
</organism>
<protein>
    <recommendedName>
        <fullName evidence="6">F-box domain-containing protein</fullName>
    </recommendedName>
</protein>
<evidence type="ECO:0000256" key="1">
    <source>
        <dbReference type="ARBA" id="ARBA00022441"/>
    </source>
</evidence>
<keyword evidence="3" id="KW-0812">Transmembrane</keyword>
<name>A0A9D4UU56_ADICA</name>
<sequence>MKPQLPWRTQFARPVHLVNQADDQMHLEEEQADDQGTQMHSFVLPALIRQWLPWQTRITSAMIFQENEPEDDGTHIHSSLLPGLPHDIALRCLVRLPFGFLGIARTASKSWNDAIQPKNMVTLRQQVGLSTNLVFFFAEKNIVGTLHRFLLAIDSLFYTVSEIPCPDCLLSHEVRFEMILGMNGEVLWLGKDEKLDKLLPQLFVLDYLRARWRSLPSMAMLSGGNFGLISVTIGGYAYFTGGWSSREFHNVNKEVECLDLSTKHWRTIPNRHYLRL</sequence>
<evidence type="ECO:0000313" key="5">
    <source>
        <dbReference type="Proteomes" id="UP000886520"/>
    </source>
</evidence>
<dbReference type="InterPro" id="IPR015915">
    <property type="entry name" value="Kelch-typ_b-propeller"/>
</dbReference>
<dbReference type="EMBL" id="JABFUD020000010">
    <property type="protein sequence ID" value="KAI5074149.1"/>
    <property type="molecule type" value="Genomic_DNA"/>
</dbReference>
<reference evidence="4" key="1">
    <citation type="submission" date="2021-01" db="EMBL/GenBank/DDBJ databases">
        <title>Adiantum capillus-veneris genome.</title>
        <authorList>
            <person name="Fang Y."/>
            <person name="Liao Q."/>
        </authorList>
    </citation>
    <scope>NUCLEOTIDE SEQUENCE</scope>
    <source>
        <strain evidence="4">H3</strain>
        <tissue evidence="4">Leaf</tissue>
    </source>
</reference>
<keyword evidence="5" id="KW-1185">Reference proteome</keyword>
<dbReference type="InterPro" id="IPR006652">
    <property type="entry name" value="Kelch_1"/>
</dbReference>
<proteinExistence type="predicted"/>
<dbReference type="PANTHER" id="PTHR46344:SF27">
    <property type="entry name" value="KELCH REPEAT SUPERFAMILY PROTEIN"/>
    <property type="match status" value="1"/>
</dbReference>
<feature type="transmembrane region" description="Helical" evidence="3">
    <location>
        <begin position="218"/>
        <end position="239"/>
    </location>
</feature>
<keyword evidence="1" id="KW-0880">Kelch repeat</keyword>
<dbReference type="SUPFAM" id="SSF117281">
    <property type="entry name" value="Kelch motif"/>
    <property type="match status" value="1"/>
</dbReference>
<evidence type="ECO:0000256" key="3">
    <source>
        <dbReference type="SAM" id="Phobius"/>
    </source>
</evidence>
<accession>A0A9D4UU56</accession>
<evidence type="ECO:0000313" key="4">
    <source>
        <dbReference type="EMBL" id="KAI5074149.1"/>
    </source>
</evidence>
<dbReference type="Gene3D" id="2.120.10.80">
    <property type="entry name" value="Kelch-type beta propeller"/>
    <property type="match status" value="1"/>
</dbReference>
<gene>
    <name evidence="4" type="ORF">GOP47_0010110</name>
</gene>
<comment type="caution">
    <text evidence="4">The sequence shown here is derived from an EMBL/GenBank/DDBJ whole genome shotgun (WGS) entry which is preliminary data.</text>
</comment>
<dbReference type="AlphaFoldDB" id="A0A9D4UU56"/>
<dbReference type="SUPFAM" id="SSF81383">
    <property type="entry name" value="F-box domain"/>
    <property type="match status" value="1"/>
</dbReference>
<keyword evidence="2" id="KW-0677">Repeat</keyword>
<keyword evidence="3" id="KW-1133">Transmembrane helix</keyword>
<dbReference type="InterPro" id="IPR036047">
    <property type="entry name" value="F-box-like_dom_sf"/>
</dbReference>
<dbReference type="Pfam" id="PF01344">
    <property type="entry name" value="Kelch_1"/>
    <property type="match status" value="1"/>
</dbReference>
<dbReference type="Proteomes" id="UP000886520">
    <property type="component" value="Chromosome 10"/>
</dbReference>
<dbReference type="PANTHER" id="PTHR46344">
    <property type="entry name" value="OS02G0202900 PROTEIN"/>
    <property type="match status" value="1"/>
</dbReference>
<evidence type="ECO:0008006" key="6">
    <source>
        <dbReference type="Google" id="ProtNLM"/>
    </source>
</evidence>